<dbReference type="AlphaFoldDB" id="E3LHZ3"/>
<dbReference type="OMA" id="TLRCFYS"/>
<evidence type="ECO:0000313" key="2">
    <source>
        <dbReference type="EMBL" id="EFO95614.1"/>
    </source>
</evidence>
<dbReference type="Pfam" id="PF10318">
    <property type="entry name" value="7TM_GPCR_Srh"/>
    <property type="match status" value="1"/>
</dbReference>
<dbReference type="EMBL" id="DS268409">
    <property type="protein sequence ID" value="EFO95614.1"/>
    <property type="molecule type" value="Genomic_DNA"/>
</dbReference>
<dbReference type="InterPro" id="IPR019422">
    <property type="entry name" value="7TM_GPCR_serpentine_rcpt_Srh"/>
</dbReference>
<feature type="transmembrane region" description="Helical" evidence="1">
    <location>
        <begin position="139"/>
        <end position="159"/>
    </location>
</feature>
<dbReference type="InterPro" id="IPR053220">
    <property type="entry name" value="Nematode_rcpt-like_serp_H"/>
</dbReference>
<feature type="transmembrane region" description="Helical" evidence="1">
    <location>
        <begin position="20"/>
        <end position="41"/>
    </location>
</feature>
<sequence>MSESCTEKYSFINTAEFFEFSFHCLTFLEVPIHMFVGYLILFRTPKRMGTVKWFMFNVHFWSALLDVTLSLLVIPYMLFPAAAGYALGLFTKIGMDLALQTTVVVIEIGMTVLSILVLFENRYTFLAGSSKLWIRARRIFIGFCYVVACTYFIPFNFMVPDQSLAGPSVIQIFQRLRTLRCFYSGPLFVLTQDATVVAWTTAIKLLAEFTFIIALVILTFLNILKKNKVASLSKNTMALQKKFFVSITIQTAIPIAVIIIPLIYCAYSLAYEFYSQAMNNLCFLVISSHGLVSTIAMLLIHEPYRNVLFRWGKAKRQSRTMSISIVRSFNDRNSTMH</sequence>
<gene>
    <name evidence="2" type="primary">Cre-srh-270</name>
    <name evidence="2" type="ORF">CRE_08870</name>
</gene>
<accession>E3LHZ3</accession>
<dbReference type="PANTHER" id="PTHR22941">
    <property type="entry name" value="SERPENTINE RECEPTOR"/>
    <property type="match status" value="1"/>
</dbReference>
<dbReference type="PANTHER" id="PTHR22941:SF18">
    <property type="entry name" value="SERPENTINE RECEPTOR, CLASS H"/>
    <property type="match status" value="1"/>
</dbReference>
<reference evidence="2" key="1">
    <citation type="submission" date="2007-07" db="EMBL/GenBank/DDBJ databases">
        <title>PCAP assembly of the Caenorhabditis remanei genome.</title>
        <authorList>
            <consortium name="The Caenorhabditis remanei Sequencing Consortium"/>
            <person name="Wilson R.K."/>
        </authorList>
    </citation>
    <scope>NUCLEOTIDE SEQUENCE [LARGE SCALE GENOMIC DNA]</scope>
    <source>
        <strain evidence="2">PB4641</strain>
    </source>
</reference>
<keyword evidence="3" id="KW-1185">Reference proteome</keyword>
<feature type="transmembrane region" description="Helical" evidence="1">
    <location>
        <begin position="53"/>
        <end position="77"/>
    </location>
</feature>
<dbReference type="Proteomes" id="UP000008281">
    <property type="component" value="Unassembled WGS sequence"/>
</dbReference>
<feature type="transmembrane region" description="Helical" evidence="1">
    <location>
        <begin position="243"/>
        <end position="271"/>
    </location>
</feature>
<feature type="transmembrane region" description="Helical" evidence="1">
    <location>
        <begin position="97"/>
        <end position="119"/>
    </location>
</feature>
<organism evidence="3">
    <name type="scientific">Caenorhabditis remanei</name>
    <name type="common">Caenorhabditis vulgaris</name>
    <dbReference type="NCBI Taxonomy" id="31234"/>
    <lineage>
        <taxon>Eukaryota</taxon>
        <taxon>Metazoa</taxon>
        <taxon>Ecdysozoa</taxon>
        <taxon>Nematoda</taxon>
        <taxon>Chromadorea</taxon>
        <taxon>Rhabditida</taxon>
        <taxon>Rhabditina</taxon>
        <taxon>Rhabditomorpha</taxon>
        <taxon>Rhabditoidea</taxon>
        <taxon>Rhabditidae</taxon>
        <taxon>Peloderinae</taxon>
        <taxon>Caenorhabditis</taxon>
    </lineage>
</organism>
<dbReference type="eggNOG" id="ENOG502SYKJ">
    <property type="taxonomic scope" value="Eukaryota"/>
</dbReference>
<keyword evidence="1" id="KW-1133">Transmembrane helix</keyword>
<dbReference type="STRING" id="31234.E3LHZ3"/>
<feature type="transmembrane region" description="Helical" evidence="1">
    <location>
        <begin position="277"/>
        <end position="300"/>
    </location>
</feature>
<feature type="transmembrane region" description="Helical" evidence="1">
    <location>
        <begin position="196"/>
        <end position="223"/>
    </location>
</feature>
<dbReference type="InParanoid" id="E3LHZ3"/>
<evidence type="ECO:0000313" key="3">
    <source>
        <dbReference type="Proteomes" id="UP000008281"/>
    </source>
</evidence>
<evidence type="ECO:0000256" key="1">
    <source>
        <dbReference type="SAM" id="Phobius"/>
    </source>
</evidence>
<keyword evidence="1" id="KW-0812">Transmembrane</keyword>
<dbReference type="OrthoDB" id="5841699at2759"/>
<proteinExistence type="predicted"/>
<protein>
    <submittedName>
        <fullName evidence="2">CRE-SRH-270 protein</fullName>
    </submittedName>
</protein>
<name>E3LHZ3_CAERE</name>
<dbReference type="HOGENOM" id="CLU_042960_1_1_1"/>
<keyword evidence="1" id="KW-0472">Membrane</keyword>